<organism evidence="2 4">
    <name type="scientific">Drosophila melanogaster</name>
    <name type="common">Fruit fly</name>
    <dbReference type="NCBI Taxonomy" id="7227"/>
    <lineage>
        <taxon>Eukaryota</taxon>
        <taxon>Metazoa</taxon>
        <taxon>Ecdysozoa</taxon>
        <taxon>Arthropoda</taxon>
        <taxon>Hexapoda</taxon>
        <taxon>Insecta</taxon>
        <taxon>Pterygota</taxon>
        <taxon>Neoptera</taxon>
        <taxon>Endopterygota</taxon>
        <taxon>Diptera</taxon>
        <taxon>Brachycera</taxon>
        <taxon>Muscomorpha</taxon>
        <taxon>Ephydroidea</taxon>
        <taxon>Drosophilidae</taxon>
        <taxon>Drosophila</taxon>
        <taxon>Sophophora</taxon>
    </lineage>
</organism>
<dbReference type="RefSeq" id="NP_001261037.1">
    <property type="nucleotide sequence ID" value="NM_001274108.1"/>
</dbReference>
<dbReference type="Bgee" id="FBgn0264330">
    <property type="expression patterns" value="Expressed in spermatid in male reproductive gland and 17 other cell types or tissues"/>
</dbReference>
<dbReference type="OMA" id="YSSANHY"/>
<dbReference type="InParanoid" id="A0A0B4KES8"/>
<dbReference type="KEGG" id="dme:Dmel_CG43789"/>
<dbReference type="BioGRID-ORCS" id="14462597">
    <property type="hits" value="0 hits in 1 CRISPR screen"/>
</dbReference>
<sequence>MDKVSMVFLILSLLSMIYYSTAPTHPDCGPAGRCYTVNKHFGSFRQTRCVPCKYKRPIPK</sequence>
<feature type="signal peptide" evidence="1">
    <location>
        <begin position="1"/>
        <end position="22"/>
    </location>
</feature>
<dbReference type="EMBL" id="AE013599">
    <property type="protein sequence ID" value="AGB93569.1"/>
    <property type="molecule type" value="Genomic_DNA"/>
</dbReference>
<dbReference type="OrthoDB" id="7848555at2759"/>
<reference evidence="2 4" key="11">
    <citation type="journal article" date="2015" name="Genome Res.">
        <title>The Release 6 reference sequence of the Drosophila melanogaster genome.</title>
        <authorList>
            <person name="Hoskins R.A."/>
            <person name="Carlson J.W."/>
            <person name="Wan K.H."/>
            <person name="Park S."/>
            <person name="Mendez I."/>
            <person name="Galle S.E."/>
            <person name="Booth B.W."/>
            <person name="Pfeiffer B.D."/>
            <person name="George R.A."/>
            <person name="Svirskas R."/>
            <person name="Krzywinski M."/>
            <person name="Schein J."/>
            <person name="Accardo M.C."/>
            <person name="Damia E."/>
            <person name="Messina G."/>
            <person name="Mendez-Lago M."/>
            <person name="de Pablos B."/>
            <person name="Demakova O.V."/>
            <person name="Andreyeva E.N."/>
            <person name="Boldyreva L.V."/>
            <person name="Marra M."/>
            <person name="Carvalho A.B."/>
            <person name="Dimitri P."/>
            <person name="Villasante A."/>
            <person name="Zhimulev I.F."/>
            <person name="Rubin G.M."/>
            <person name="Karpen G.H."/>
            <person name="Celniker S.E."/>
        </authorList>
    </citation>
    <scope>NUCLEOTIDE SEQUENCE [LARGE SCALE GENOMIC DNA]</scope>
    <source>
        <strain evidence="4">Berkeley</strain>
    </source>
</reference>
<keyword evidence="4" id="KW-1185">Reference proteome</keyword>
<dbReference type="GeneID" id="14462597"/>
<reference evidence="2 4" key="5">
    <citation type="journal article" date="2002" name="Genome Biol.">
        <title>Heterochromatic sequences in a Drosophila whole-genome shotgun assembly.</title>
        <authorList>
            <person name="Hoskins R.A."/>
            <person name="Smith C.D."/>
            <person name="Carlson J.W."/>
            <person name="Carvalho A.B."/>
            <person name="Halpern A."/>
            <person name="Kaminker J.S."/>
            <person name="Kennedy C."/>
            <person name="Mungall C.J."/>
            <person name="Sullivan B.A."/>
            <person name="Sutton G.G."/>
            <person name="Yasuhara J.C."/>
            <person name="Wakimoto B.T."/>
            <person name="Myers E.W."/>
            <person name="Celniker S.E."/>
            <person name="Rubin G.M."/>
            <person name="Karpen G.H."/>
        </authorList>
    </citation>
    <scope>NUCLEOTIDE SEQUENCE [LARGE SCALE GENOMIC DNA]</scope>
    <source>
        <strain evidence="4">Berkeley</strain>
    </source>
</reference>
<dbReference type="AGR" id="FB:FBgn0264330"/>
<dbReference type="VEuPathDB" id="VectorBase:FBgn0264330"/>
<reference evidence="2 4" key="2">
    <citation type="journal article" date="2002" name="Genome Biol.">
        <title>Finishing a whole-genome shotgun: release 3 of the Drosophila melanogaster euchromatic genome sequence.</title>
        <authorList>
            <person name="Celniker S.E."/>
            <person name="Wheeler D.A."/>
            <person name="Kronmiller B."/>
            <person name="Carlson J.W."/>
            <person name="Halpern A."/>
            <person name="Patel S."/>
            <person name="Adams M."/>
            <person name="Champe M."/>
            <person name="Dugan S.P."/>
            <person name="Frise E."/>
            <person name="Hodgson A."/>
            <person name="George R.A."/>
            <person name="Hoskins R.A."/>
            <person name="Laverty T."/>
            <person name="Muzny D.M."/>
            <person name="Nelson C.R."/>
            <person name="Pacleb J.M."/>
            <person name="Park S."/>
            <person name="Pfeiffer B.D."/>
            <person name="Richards S."/>
            <person name="Sodergren E.J."/>
            <person name="Svirskas R."/>
            <person name="Tabor P.E."/>
            <person name="Wan K."/>
            <person name="Stapleton M."/>
            <person name="Sutton G.G."/>
            <person name="Venter C."/>
            <person name="Weinstock G."/>
            <person name="Scherer S.E."/>
            <person name="Myers E.W."/>
            <person name="Gibbs R.A."/>
            <person name="Rubin G.M."/>
        </authorList>
    </citation>
    <scope>NUCLEOTIDE SEQUENCE [LARGE SCALE GENOMIC DNA]</scope>
    <source>
        <strain evidence="4">Berkeley</strain>
    </source>
</reference>
<evidence type="ECO:0008006" key="5">
    <source>
        <dbReference type="Google" id="ProtNLM"/>
    </source>
</evidence>
<evidence type="ECO:0000313" key="3">
    <source>
        <dbReference type="FlyBase" id="FBgn0264330"/>
    </source>
</evidence>
<keyword evidence="1" id="KW-0732">Signal</keyword>
<reference evidence="2 4" key="9">
    <citation type="journal article" date="2015" name="G3 (Bethesda)">
        <title>Gene Model Annotations for Drosophila melanogaster: Impact of High-Throughput Data.</title>
        <authorList>
            <consortium name="FlyBase Consortium"/>
            <person name="Matthews B.B."/>
            <person name="Dos Santos G."/>
            <person name="Crosby M.A."/>
            <person name="Emmert D.B."/>
            <person name="St Pierre S.E."/>
            <person name="Gramates L.S."/>
            <person name="Zhou P."/>
            <person name="Schroeder A.J."/>
            <person name="Falls K."/>
            <person name="Strelets V."/>
            <person name="Russo S.M."/>
            <person name="Gelbart W.M."/>
            <person name="null"/>
        </authorList>
    </citation>
    <scope>NUCLEOTIDE SEQUENCE [LARGE SCALE GENOMIC DNA]</scope>
    <source>
        <strain evidence="4">Berkeley</strain>
    </source>
</reference>
<proteinExistence type="predicted"/>
<dbReference type="PaxDb" id="7227-FBpp0304293"/>
<accession>A0A0B4KES8</accession>
<reference evidence="2 4" key="4">
    <citation type="journal article" date="2002" name="Genome Biol.">
        <title>The transposable elements of the Drosophila melanogaster euchromatin: a genomics perspective.</title>
        <authorList>
            <person name="Kaminker J.S."/>
            <person name="Bergman C.M."/>
            <person name="Kronmiller B."/>
            <person name="Carlson J."/>
            <person name="Svirskas R."/>
            <person name="Patel S."/>
            <person name="Frise E."/>
            <person name="Wheeler D.A."/>
            <person name="Lewis S.E."/>
            <person name="Rubin G.M."/>
            <person name="Ashburner M."/>
            <person name="Celniker S.E."/>
        </authorList>
    </citation>
    <scope>NUCLEOTIDE SEQUENCE [LARGE SCALE GENOMIC DNA]</scope>
    <source>
        <strain evidence="4">Berkeley</strain>
    </source>
</reference>
<dbReference type="AlphaFoldDB" id="A0A0B4KES8"/>
<reference evidence="2 4" key="3">
    <citation type="journal article" date="2002" name="Genome Biol.">
        <title>Annotation of the Drosophila melanogaster euchromatic genome: a systematic review.</title>
        <authorList>
            <person name="Misra S."/>
            <person name="Crosby M.A."/>
            <person name="Mungall C.J."/>
            <person name="Matthews B.B."/>
            <person name="Campbell K.S."/>
            <person name="Hradecky P."/>
            <person name="Huang Y."/>
            <person name="Kaminker J.S."/>
            <person name="Millburn G.H."/>
            <person name="Prochnik S.E."/>
            <person name="Smith C.D."/>
            <person name="Tupy J.L."/>
            <person name="Whitfied E.J."/>
            <person name="Bayraktaroglu L."/>
            <person name="Berman B.P."/>
            <person name="Bettencourt B.R."/>
            <person name="Celniker S.E."/>
            <person name="de Grey A.D."/>
            <person name="Drysdale R.A."/>
            <person name="Harris N.L."/>
            <person name="Richter J."/>
            <person name="Russo S."/>
            <person name="Schroeder A.J."/>
            <person name="Shu S.Q."/>
            <person name="Stapleton M."/>
            <person name="Yamada C."/>
            <person name="Ashburner M."/>
            <person name="Gelbart W.M."/>
            <person name="Rubin G.M."/>
            <person name="Lewis S.E."/>
        </authorList>
    </citation>
    <scope>GENOME REANNOTATION</scope>
    <source>
        <strain evidence="4">Berkeley</strain>
    </source>
</reference>
<evidence type="ECO:0000256" key="1">
    <source>
        <dbReference type="SAM" id="SignalP"/>
    </source>
</evidence>
<evidence type="ECO:0000313" key="2">
    <source>
        <dbReference type="EMBL" id="AGB93569.1"/>
    </source>
</evidence>
<reference evidence="2 4" key="1">
    <citation type="journal article" date="2000" name="Science">
        <title>The genome sequence of Drosophila melanogaster.</title>
        <authorList>
            <person name="Adams M.D."/>
            <person name="Celniker S.E."/>
            <person name="Holt R.A."/>
            <person name="Evans C.A."/>
            <person name="Gocayne J.D."/>
            <person name="Amanatides P.G."/>
            <person name="Scherer S.E."/>
            <person name="Li P.W."/>
            <person name="Hoskins R.A."/>
            <person name="Galle R.F."/>
            <person name="George R.A."/>
            <person name="Lewis S.E."/>
            <person name="Richards S."/>
            <person name="Ashburner M."/>
            <person name="Henderson S.N."/>
            <person name="Sutton G.G."/>
            <person name="Wortman J.R."/>
            <person name="Yandell M.D."/>
            <person name="Zhang Q."/>
            <person name="Chen L.X."/>
            <person name="Brandon R.C."/>
            <person name="Rogers Y.H."/>
            <person name="Blazej R.G."/>
            <person name="Champe M."/>
            <person name="Pfeiffer B.D."/>
            <person name="Wan K.H."/>
            <person name="Doyle C."/>
            <person name="Baxter E.G."/>
            <person name="Helt G."/>
            <person name="Nelson C.R."/>
            <person name="Gabor G.L."/>
            <person name="Abril J.F."/>
            <person name="Agbayani A."/>
            <person name="An H.J."/>
            <person name="Andrews-Pfannkoch C."/>
            <person name="Baldwin D."/>
            <person name="Ballew R.M."/>
            <person name="Basu A."/>
            <person name="Baxendale J."/>
            <person name="Bayraktaroglu L."/>
            <person name="Beasley E.M."/>
            <person name="Beeson K.Y."/>
            <person name="Benos P.V."/>
            <person name="Berman B.P."/>
            <person name="Bhandari D."/>
            <person name="Bolshakov S."/>
            <person name="Borkova D."/>
            <person name="Botchan M.R."/>
            <person name="Bouck J."/>
            <person name="Brokstein P."/>
            <person name="Brottier P."/>
            <person name="Burtis K.C."/>
            <person name="Busam D.A."/>
            <person name="Butler H."/>
            <person name="Cadieu E."/>
            <person name="Center A."/>
            <person name="Chandra I."/>
            <person name="Cherry J.M."/>
            <person name="Cawley S."/>
            <person name="Dahlke C."/>
            <person name="Davenport L.B."/>
            <person name="Davies P."/>
            <person name="de Pablos B."/>
            <person name="Delcher A."/>
            <person name="Deng Z."/>
            <person name="Mays A.D."/>
            <person name="Dew I."/>
            <person name="Dietz S.M."/>
            <person name="Dodson K."/>
            <person name="Doup L.E."/>
            <person name="Downes M."/>
            <person name="Dugan-Rocha S."/>
            <person name="Dunkov B.C."/>
            <person name="Dunn P."/>
            <person name="Durbin K.J."/>
            <person name="Evangelista C.C."/>
            <person name="Ferraz C."/>
            <person name="Ferriera S."/>
            <person name="Fleischmann W."/>
            <person name="Fosler C."/>
            <person name="Gabrielian A.E."/>
            <person name="Garg N.S."/>
            <person name="Gelbart W.M."/>
            <person name="Glasser K."/>
            <person name="Glodek A."/>
            <person name="Gong F."/>
            <person name="Gorrell J.H."/>
            <person name="Gu Z."/>
            <person name="Guan P."/>
            <person name="Harris M."/>
            <person name="Harris N.L."/>
            <person name="Harvey D."/>
            <person name="Heiman T.J."/>
            <person name="Hernandez J.R."/>
            <person name="Houck J."/>
            <person name="Hostin D."/>
            <person name="Houston K.A."/>
            <person name="Howland T.J."/>
            <person name="Wei M.H."/>
            <person name="Ibegwam C."/>
            <person name="Jalali M."/>
            <person name="Kalush F."/>
            <person name="Karpen G.H."/>
            <person name="Ke Z."/>
            <person name="Kennison J.A."/>
            <person name="Ketchum K.A."/>
            <person name="Kimmel B.E."/>
            <person name="Kodira C.D."/>
            <person name="Kraft C."/>
            <person name="Kravitz S."/>
            <person name="Kulp D."/>
            <person name="Lai Z."/>
            <person name="Lasko P."/>
            <person name="Lei Y."/>
            <person name="Levitsky A.A."/>
            <person name="Li J."/>
            <person name="Li Z."/>
            <person name="Liang Y."/>
            <person name="Lin X."/>
            <person name="Liu X."/>
            <person name="Mattei B."/>
            <person name="McIntosh T.C."/>
            <person name="McLeod M.P."/>
            <person name="McPherson D."/>
            <person name="Merkulov G."/>
            <person name="Milshina N.V."/>
            <person name="Mobarry C."/>
            <person name="Morris J."/>
            <person name="Moshrefi A."/>
            <person name="Mount S.M."/>
            <person name="Moy M."/>
            <person name="Murphy B."/>
            <person name="Murphy L."/>
            <person name="Muzny D.M."/>
            <person name="Nelson D.L."/>
            <person name="Nelson D.R."/>
            <person name="Nelson K.A."/>
            <person name="Nixon K."/>
            <person name="Nusskern D.R."/>
            <person name="Pacleb J.M."/>
            <person name="Palazzolo M."/>
            <person name="Pittman G.S."/>
            <person name="Pan S."/>
            <person name="Pollard J."/>
            <person name="Puri V."/>
            <person name="Reese M.G."/>
            <person name="Reinert K."/>
            <person name="Remington K."/>
            <person name="Saunders R.D."/>
            <person name="Scheeler F."/>
            <person name="Shen H."/>
            <person name="Shue B.C."/>
            <person name="Siden-Kiamos I."/>
            <person name="Simpson M."/>
            <person name="Skupski M.P."/>
            <person name="Smith T."/>
            <person name="Spier E."/>
            <person name="Spradling A.C."/>
            <person name="Stapleton M."/>
            <person name="Strong R."/>
            <person name="Sun E."/>
            <person name="Svirskas R."/>
            <person name="Tector C."/>
            <person name="Turner R."/>
            <person name="Venter E."/>
            <person name="Wang A.H."/>
            <person name="Wang X."/>
            <person name="Wang Z.Y."/>
            <person name="Wassarman D.A."/>
            <person name="Weinstock G.M."/>
            <person name="Weissenbach J."/>
            <person name="Williams S.M."/>
            <person name="WoodageT"/>
            <person name="Worley K.C."/>
            <person name="Wu D."/>
            <person name="Yang S."/>
            <person name="Yao Q.A."/>
            <person name="Ye J."/>
            <person name="Yeh R.F."/>
            <person name="Zaveri J.S."/>
            <person name="Zhan M."/>
            <person name="Zhang G."/>
            <person name="Zhao Q."/>
            <person name="Zheng L."/>
            <person name="Zheng X.H."/>
            <person name="Zhong F.N."/>
            <person name="Zhong W."/>
            <person name="Zhou X."/>
            <person name="Zhu S."/>
            <person name="Zhu X."/>
            <person name="Smith H.O."/>
            <person name="Gibbs R.A."/>
            <person name="Myers E.W."/>
            <person name="Rubin G.M."/>
            <person name="Venter J.C."/>
        </authorList>
    </citation>
    <scope>NUCLEOTIDE SEQUENCE [LARGE SCALE GENOMIC DNA]</scope>
    <source>
        <strain evidence="4">Berkeley</strain>
    </source>
</reference>
<reference evidence="2 4" key="10">
    <citation type="journal article" date="2015" name="G3 (Bethesda)">
        <title>Gene Model Annotations for Drosophila melanogaster: The Rule-Benders.</title>
        <authorList>
            <consortium name="FlyBase Consortium"/>
            <person name="Crosby M.A."/>
            <person name="Gramates L.S."/>
            <person name="Dos Santos G."/>
            <person name="Matthews B.B."/>
            <person name="St Pierre S.E."/>
            <person name="Zhou P."/>
            <person name="Schroeder A.J."/>
            <person name="Falls K."/>
            <person name="Emmert D.B."/>
            <person name="Russo S.M."/>
            <person name="Gelbart W.M."/>
            <person name="null"/>
        </authorList>
    </citation>
    <scope>NUCLEOTIDE SEQUENCE [LARGE SCALE GENOMIC DNA]</scope>
    <source>
        <strain evidence="4">Berkeley</strain>
    </source>
</reference>
<gene>
    <name evidence="2" type="primary">Dmel\CG43789</name>
    <name evidence="2 3" type="ORF">CG43789</name>
    <name evidence="2" type="ORF">Dmel_CG43789</name>
</gene>
<dbReference type="FlyBase" id="FBgn0264330">
    <property type="gene designation" value="CG43789"/>
</dbReference>
<reference evidence="2 4" key="7">
    <citation type="journal article" date="2007" name="Science">
        <title>The Release 5.1 annotation of Drosophila melanogaster heterochromatin.</title>
        <authorList>
            <person name="Smith C.D."/>
            <person name="Shu S."/>
            <person name="Mungall C.J."/>
            <person name="Karpen G.H."/>
        </authorList>
    </citation>
    <scope>NUCLEOTIDE SEQUENCE [LARGE SCALE GENOMIC DNA]</scope>
    <source>
        <strain evidence="4">Berkeley</strain>
    </source>
</reference>
<name>A0A0B4KES8_DROME</name>
<reference evidence="2 4" key="6">
    <citation type="journal article" date="2005" name="PLoS Comput. Biol.">
        <title>Combined evidence annotation of transposable elements in genome sequences.</title>
        <authorList>
            <person name="Quesneville H."/>
            <person name="Bergman C.M."/>
            <person name="Andrieu O."/>
            <person name="Autard D."/>
            <person name="Nouaud D."/>
            <person name="Ashburner M."/>
            <person name="Anxolabehere D."/>
        </authorList>
    </citation>
    <scope>NUCLEOTIDE SEQUENCE [LARGE SCALE GENOMIC DNA]</scope>
    <source>
        <strain evidence="4">Berkeley</strain>
    </source>
</reference>
<protein>
    <recommendedName>
        <fullName evidence="5">Seminal fluid protein</fullName>
    </recommendedName>
</protein>
<feature type="chain" id="PRO_5002107246" description="Seminal fluid protein" evidence="1">
    <location>
        <begin position="23"/>
        <end position="60"/>
    </location>
</feature>
<evidence type="ECO:0000313" key="4">
    <source>
        <dbReference type="Proteomes" id="UP000000803"/>
    </source>
</evidence>
<reference evidence="2 4" key="8">
    <citation type="journal article" date="2007" name="Science">
        <title>Sequence finishing and mapping of Drosophila melanogaster heterochromatin.</title>
        <authorList>
            <person name="Hoskins R.A."/>
            <person name="Carlson J.W."/>
            <person name="Kennedy C."/>
            <person name="Acevedo D."/>
            <person name="Evans-Holm M."/>
            <person name="Frise E."/>
            <person name="Wan K.H."/>
            <person name="Park S."/>
            <person name="Mendez-Lago M."/>
            <person name="Rossi F."/>
            <person name="Villasante A."/>
            <person name="Dimitri P."/>
            <person name="Karpen G.H."/>
            <person name="Celniker S.E."/>
        </authorList>
    </citation>
    <scope>NUCLEOTIDE SEQUENCE [LARGE SCALE GENOMIC DNA]</scope>
    <source>
        <strain evidence="4">Berkeley</strain>
    </source>
</reference>
<dbReference type="Proteomes" id="UP000000803">
    <property type="component" value="Chromosome 2R"/>
</dbReference>